<accession>A0A6A6H3H6</accession>
<proteinExistence type="predicted"/>
<dbReference type="OrthoDB" id="3838324at2759"/>
<sequence length="428" mass="49516">MDPLSITVAVVSLSKLCKTVMSTVREVLERMRKSKKVLLDLLDETERVRLLLESVRELALQLQRQKKTGVLFDIHLNECERTILELQSFATVLAVRGRSSQIWRAITWNQYEAKAEILLAHLRVQEEHINSVLTLTAAKSTINVEAQMSELLSRLSVESTIVDTFGSISVVDNQDKPIQVNLPKSNEIPIWFGYTLAEGFSHDYLDARHALSEAAYWGDWESLREQWEEGKNDYGENWINCSRLKSPQMAPGLTLWAPIHQAVYNCATFDEIRSMIEKGALRTLRTRKADEFTHDNLTALEIAQELGRTHLYDILSPIIHHPLPRPVLEAIEQRFHHLIHTDLETYSFSEYLHLPSLDVLTELENPEMWFPLPPLQFQMQSKIGYQFRLDGRSLLVSRRGLMGRESVQYYRIYENERVEIEQAIAFKM</sequence>
<dbReference type="AlphaFoldDB" id="A0A6A6H3H6"/>
<name>A0A6A6H3H6_VIRVR</name>
<evidence type="ECO:0000313" key="2">
    <source>
        <dbReference type="Proteomes" id="UP000800092"/>
    </source>
</evidence>
<organism evidence="1 2">
    <name type="scientific">Viridothelium virens</name>
    <name type="common">Speckled blister lichen</name>
    <name type="synonym">Trypethelium virens</name>
    <dbReference type="NCBI Taxonomy" id="1048519"/>
    <lineage>
        <taxon>Eukaryota</taxon>
        <taxon>Fungi</taxon>
        <taxon>Dikarya</taxon>
        <taxon>Ascomycota</taxon>
        <taxon>Pezizomycotina</taxon>
        <taxon>Dothideomycetes</taxon>
        <taxon>Dothideomycetes incertae sedis</taxon>
        <taxon>Trypetheliales</taxon>
        <taxon>Trypetheliaceae</taxon>
        <taxon>Viridothelium</taxon>
    </lineage>
</organism>
<keyword evidence="2" id="KW-1185">Reference proteome</keyword>
<protein>
    <recommendedName>
        <fullName evidence="3">Fungal N-terminal domain-containing protein</fullName>
    </recommendedName>
</protein>
<dbReference type="EMBL" id="ML991816">
    <property type="protein sequence ID" value="KAF2232368.1"/>
    <property type="molecule type" value="Genomic_DNA"/>
</dbReference>
<evidence type="ECO:0000313" key="1">
    <source>
        <dbReference type="EMBL" id="KAF2232368.1"/>
    </source>
</evidence>
<evidence type="ECO:0008006" key="3">
    <source>
        <dbReference type="Google" id="ProtNLM"/>
    </source>
</evidence>
<gene>
    <name evidence="1" type="ORF">EV356DRAFT_251016</name>
</gene>
<dbReference type="Proteomes" id="UP000800092">
    <property type="component" value="Unassembled WGS sequence"/>
</dbReference>
<reference evidence="1" key="1">
    <citation type="journal article" date="2020" name="Stud. Mycol.">
        <title>101 Dothideomycetes genomes: a test case for predicting lifestyles and emergence of pathogens.</title>
        <authorList>
            <person name="Haridas S."/>
            <person name="Albert R."/>
            <person name="Binder M."/>
            <person name="Bloem J."/>
            <person name="Labutti K."/>
            <person name="Salamov A."/>
            <person name="Andreopoulos B."/>
            <person name="Baker S."/>
            <person name="Barry K."/>
            <person name="Bills G."/>
            <person name="Bluhm B."/>
            <person name="Cannon C."/>
            <person name="Castanera R."/>
            <person name="Culley D."/>
            <person name="Daum C."/>
            <person name="Ezra D."/>
            <person name="Gonzalez J."/>
            <person name="Henrissat B."/>
            <person name="Kuo A."/>
            <person name="Liang C."/>
            <person name="Lipzen A."/>
            <person name="Lutzoni F."/>
            <person name="Magnuson J."/>
            <person name="Mondo S."/>
            <person name="Nolan M."/>
            <person name="Ohm R."/>
            <person name="Pangilinan J."/>
            <person name="Park H.-J."/>
            <person name="Ramirez L."/>
            <person name="Alfaro M."/>
            <person name="Sun H."/>
            <person name="Tritt A."/>
            <person name="Yoshinaga Y."/>
            <person name="Zwiers L.-H."/>
            <person name="Turgeon B."/>
            <person name="Goodwin S."/>
            <person name="Spatafora J."/>
            <person name="Crous P."/>
            <person name="Grigoriev I."/>
        </authorList>
    </citation>
    <scope>NUCLEOTIDE SEQUENCE</scope>
    <source>
        <strain evidence="1">Tuck. ex Michener</strain>
    </source>
</reference>